<dbReference type="InterPro" id="IPR051543">
    <property type="entry name" value="Serine_Peptidase_S9A"/>
</dbReference>
<dbReference type="InterPro" id="IPR023302">
    <property type="entry name" value="Pept_S9A_N"/>
</dbReference>
<dbReference type="Pfam" id="PF02897">
    <property type="entry name" value="Peptidase_S9_N"/>
    <property type="match status" value="1"/>
</dbReference>
<gene>
    <name evidence="7" type="ORF">DU506_12865</name>
</gene>
<dbReference type="OrthoDB" id="9801421at2"/>
<dbReference type="Pfam" id="PF00326">
    <property type="entry name" value="Peptidase_S9"/>
    <property type="match status" value="1"/>
</dbReference>
<dbReference type="PRINTS" id="PR00862">
    <property type="entry name" value="PROLIGOPTASE"/>
</dbReference>
<dbReference type="GO" id="GO:0004252">
    <property type="term" value="F:serine-type endopeptidase activity"/>
    <property type="evidence" value="ECO:0007669"/>
    <property type="project" value="InterPro"/>
</dbReference>
<dbReference type="Proteomes" id="UP000253204">
    <property type="component" value="Unassembled WGS sequence"/>
</dbReference>
<evidence type="ECO:0000313" key="7">
    <source>
        <dbReference type="EMBL" id="RCV89592.1"/>
    </source>
</evidence>
<sequence length="708" mass="78980">MKAQPCAMPHSPVASHARADDPEWHWLEQRDAPEVTAFLEAANTQSDAWFSPLDTLTQALFDGQLARRELAVTSLKTPLDYFTFWNETAADADHPTWWRHPNDAPENSQCVLDVSARAAGHEFYDMGDMALSPDEDWLAWTEDTQGDERFSLWLKQLPAGEPQRLLEDIGATLCWAEDQTTTSATLLFTRFDATQRPDSVWRLPLRLAAPQVTAETPVLLLQEPDSEFWLGVGKSRSRRWLMVESASKDTSEVYLVPAQAPYATPICLQPRKAGVEYNVEHRPGAFYVLHNRNGANFQLDCLEETTLPPNPPEEGGVEVAVAGIPFIAHREDVTLEGVEAFSWGLVLAERDHRSAQVYLRRIELNDKGQTIVDEQLDLPEIPCSQDLEDTPHFDTRILRLREESFTQPPRWIALDLDTQQRTELKRLPVHGNLQPEQLVSKRLWATAADGERIPVSVVMRADLADHPLPTLLYGYGAYGEPLDPWFSIARLELLERGVAFAVAHVRGGGECGEPWYLNGKMAHKDNSFGDFLAAREILVKEGVSKAEKVVAYGASAGGLLVATCVNRAPQAFCAAVLDVPFVDVLRTMQNPDLPLTTAEYSEWGNPEAPDVAERIRAYSPLDNLTEQAYPAMLIEGSWHDTRVGYWEPAKLYARMTQLNTSDAPILLRTDMSSGHGGASGRFKAWRDAARQDAFILWALGLASVTSHA</sequence>
<feature type="domain" description="Peptidase S9A N-terminal" evidence="6">
    <location>
        <begin position="23"/>
        <end position="425"/>
    </location>
</feature>
<evidence type="ECO:0000313" key="8">
    <source>
        <dbReference type="Proteomes" id="UP000253204"/>
    </source>
</evidence>
<proteinExistence type="inferred from homology"/>
<dbReference type="PROSITE" id="PS00708">
    <property type="entry name" value="PRO_ENDOPEP_SER"/>
    <property type="match status" value="1"/>
</dbReference>
<dbReference type="AlphaFoldDB" id="A0A368U0K6"/>
<dbReference type="RefSeq" id="WP_114487337.1">
    <property type="nucleotide sequence ID" value="NZ_CBCSHM010000032.1"/>
</dbReference>
<dbReference type="Gene3D" id="3.40.50.1820">
    <property type="entry name" value="alpha/beta hydrolase"/>
    <property type="match status" value="1"/>
</dbReference>
<dbReference type="GO" id="GO:0006508">
    <property type="term" value="P:proteolysis"/>
    <property type="evidence" value="ECO:0007669"/>
    <property type="project" value="UniProtKB-KW"/>
</dbReference>
<dbReference type="InterPro" id="IPR001375">
    <property type="entry name" value="Peptidase_S9_cat"/>
</dbReference>
<dbReference type="InterPro" id="IPR029058">
    <property type="entry name" value="AB_hydrolase_fold"/>
</dbReference>
<dbReference type="SUPFAM" id="SSF53474">
    <property type="entry name" value="alpha/beta-Hydrolases"/>
    <property type="match status" value="1"/>
</dbReference>
<keyword evidence="3" id="KW-0378">Hydrolase</keyword>
<evidence type="ECO:0000259" key="5">
    <source>
        <dbReference type="Pfam" id="PF00326"/>
    </source>
</evidence>
<dbReference type="InterPro" id="IPR002470">
    <property type="entry name" value="Peptidase_S9A"/>
</dbReference>
<evidence type="ECO:0000256" key="1">
    <source>
        <dbReference type="ARBA" id="ARBA00005228"/>
    </source>
</evidence>
<keyword evidence="2" id="KW-0645">Protease</keyword>
<dbReference type="PANTHER" id="PTHR11757">
    <property type="entry name" value="PROTEASE FAMILY S9A OLIGOPEPTIDASE"/>
    <property type="match status" value="1"/>
</dbReference>
<dbReference type="EMBL" id="QPIJ01000031">
    <property type="protein sequence ID" value="RCV89592.1"/>
    <property type="molecule type" value="Genomic_DNA"/>
</dbReference>
<keyword evidence="4" id="KW-0720">Serine protease</keyword>
<organism evidence="7 8">
    <name type="scientific">Vreelandella rituensis</name>
    <dbReference type="NCBI Taxonomy" id="2282306"/>
    <lineage>
        <taxon>Bacteria</taxon>
        <taxon>Pseudomonadati</taxon>
        <taxon>Pseudomonadota</taxon>
        <taxon>Gammaproteobacteria</taxon>
        <taxon>Oceanospirillales</taxon>
        <taxon>Halomonadaceae</taxon>
        <taxon>Vreelandella</taxon>
    </lineage>
</organism>
<comment type="caution">
    <text evidence="7">The sequence shown here is derived from an EMBL/GenBank/DDBJ whole genome shotgun (WGS) entry which is preliminary data.</text>
</comment>
<dbReference type="SUPFAM" id="SSF50993">
    <property type="entry name" value="Peptidase/esterase 'gauge' domain"/>
    <property type="match status" value="1"/>
</dbReference>
<dbReference type="PANTHER" id="PTHR11757:SF19">
    <property type="entry name" value="PROLYL ENDOPEPTIDASE-LIKE"/>
    <property type="match status" value="1"/>
</dbReference>
<evidence type="ECO:0000256" key="4">
    <source>
        <dbReference type="ARBA" id="ARBA00022825"/>
    </source>
</evidence>
<dbReference type="Gene3D" id="2.130.10.120">
    <property type="entry name" value="Prolyl oligopeptidase, N-terminal domain"/>
    <property type="match status" value="1"/>
</dbReference>
<protein>
    <submittedName>
        <fullName evidence="7">S9 family peptidase</fullName>
    </submittedName>
</protein>
<keyword evidence="8" id="KW-1185">Reference proteome</keyword>
<evidence type="ECO:0000256" key="3">
    <source>
        <dbReference type="ARBA" id="ARBA00022801"/>
    </source>
</evidence>
<comment type="similarity">
    <text evidence="1">Belongs to the peptidase S9A family.</text>
</comment>
<dbReference type="InterPro" id="IPR002471">
    <property type="entry name" value="Pept_S9_AS"/>
</dbReference>
<accession>A0A368U0K6</accession>
<evidence type="ECO:0000256" key="2">
    <source>
        <dbReference type="ARBA" id="ARBA00022670"/>
    </source>
</evidence>
<evidence type="ECO:0000259" key="6">
    <source>
        <dbReference type="Pfam" id="PF02897"/>
    </source>
</evidence>
<feature type="domain" description="Peptidase S9 prolyl oligopeptidase catalytic" evidence="5">
    <location>
        <begin position="485"/>
        <end position="700"/>
    </location>
</feature>
<name>A0A368U0K6_9GAMM</name>
<reference evidence="7 8" key="1">
    <citation type="submission" date="2018-07" db="EMBL/GenBank/DDBJ databases">
        <title>Halomonas rutogse sp. nov., isolated from Lake TangqianCo on Tibetan Plateau.</title>
        <authorList>
            <person name="Lu H."/>
            <person name="Xing P."/>
            <person name="Wu Q."/>
        </authorList>
    </citation>
    <scope>NUCLEOTIDE SEQUENCE [LARGE SCALE GENOMIC DNA]</scope>
    <source>
        <strain evidence="7 8">TQ8S</strain>
    </source>
</reference>